<keyword evidence="2" id="KW-1185">Reference proteome</keyword>
<gene>
    <name evidence="1" type="ORF">BJ508DRAFT_359323</name>
</gene>
<dbReference type="AlphaFoldDB" id="A0A3N4IFM2"/>
<sequence>MCLKFSETHSFTPDPTARSLDPEVAARLRYVRGTRAIADELNLTPQARDAASRSLAYTSAPTGMSFTDLFRKLEHPSRSGVPKSYVERENVYDPGAPGTRVLFGDYAKQVRKMTVEEREEWFERREEMRRVGERERVERMNSDMEARLRGEKRKGVTVGRERRVWDAVAGVVVDALRWG</sequence>
<name>A0A3N4IFM2_ASCIM</name>
<protein>
    <submittedName>
        <fullName evidence="1">Uncharacterized protein</fullName>
    </submittedName>
</protein>
<dbReference type="Proteomes" id="UP000275078">
    <property type="component" value="Unassembled WGS sequence"/>
</dbReference>
<proteinExistence type="predicted"/>
<dbReference type="EMBL" id="ML119656">
    <property type="protein sequence ID" value="RPA84945.1"/>
    <property type="molecule type" value="Genomic_DNA"/>
</dbReference>
<reference evidence="1 2" key="1">
    <citation type="journal article" date="2018" name="Nat. Ecol. Evol.">
        <title>Pezizomycetes genomes reveal the molecular basis of ectomycorrhizal truffle lifestyle.</title>
        <authorList>
            <person name="Murat C."/>
            <person name="Payen T."/>
            <person name="Noel B."/>
            <person name="Kuo A."/>
            <person name="Morin E."/>
            <person name="Chen J."/>
            <person name="Kohler A."/>
            <person name="Krizsan K."/>
            <person name="Balestrini R."/>
            <person name="Da Silva C."/>
            <person name="Montanini B."/>
            <person name="Hainaut M."/>
            <person name="Levati E."/>
            <person name="Barry K.W."/>
            <person name="Belfiori B."/>
            <person name="Cichocki N."/>
            <person name="Clum A."/>
            <person name="Dockter R.B."/>
            <person name="Fauchery L."/>
            <person name="Guy J."/>
            <person name="Iotti M."/>
            <person name="Le Tacon F."/>
            <person name="Lindquist E.A."/>
            <person name="Lipzen A."/>
            <person name="Malagnac F."/>
            <person name="Mello A."/>
            <person name="Molinier V."/>
            <person name="Miyauchi S."/>
            <person name="Poulain J."/>
            <person name="Riccioni C."/>
            <person name="Rubini A."/>
            <person name="Sitrit Y."/>
            <person name="Splivallo R."/>
            <person name="Traeger S."/>
            <person name="Wang M."/>
            <person name="Zifcakova L."/>
            <person name="Wipf D."/>
            <person name="Zambonelli A."/>
            <person name="Paolocci F."/>
            <person name="Nowrousian M."/>
            <person name="Ottonello S."/>
            <person name="Baldrian P."/>
            <person name="Spatafora J.W."/>
            <person name="Henrissat B."/>
            <person name="Nagy L.G."/>
            <person name="Aury J.M."/>
            <person name="Wincker P."/>
            <person name="Grigoriev I.V."/>
            <person name="Bonfante P."/>
            <person name="Martin F.M."/>
        </authorList>
    </citation>
    <scope>NUCLEOTIDE SEQUENCE [LARGE SCALE GENOMIC DNA]</scope>
    <source>
        <strain evidence="1 2">RN42</strain>
    </source>
</reference>
<accession>A0A3N4IFM2</accession>
<evidence type="ECO:0000313" key="2">
    <source>
        <dbReference type="Proteomes" id="UP000275078"/>
    </source>
</evidence>
<evidence type="ECO:0000313" key="1">
    <source>
        <dbReference type="EMBL" id="RPA84945.1"/>
    </source>
</evidence>
<organism evidence="1 2">
    <name type="scientific">Ascobolus immersus RN42</name>
    <dbReference type="NCBI Taxonomy" id="1160509"/>
    <lineage>
        <taxon>Eukaryota</taxon>
        <taxon>Fungi</taxon>
        <taxon>Dikarya</taxon>
        <taxon>Ascomycota</taxon>
        <taxon>Pezizomycotina</taxon>
        <taxon>Pezizomycetes</taxon>
        <taxon>Pezizales</taxon>
        <taxon>Ascobolaceae</taxon>
        <taxon>Ascobolus</taxon>
    </lineage>
</organism>